<keyword evidence="1" id="KW-1133">Transmembrane helix</keyword>
<feature type="signal peptide" evidence="2">
    <location>
        <begin position="1"/>
        <end position="19"/>
    </location>
</feature>
<evidence type="ECO:0000256" key="2">
    <source>
        <dbReference type="SAM" id="SignalP"/>
    </source>
</evidence>
<keyword evidence="2" id="KW-0732">Signal</keyword>
<dbReference type="SUPFAM" id="SSF47473">
    <property type="entry name" value="EF-hand"/>
    <property type="match status" value="1"/>
</dbReference>
<accession>A0A2P9DT61</accession>
<sequence length="369" mass="40613">MKVHYINILMFAVPLNILAHNKNKPQTTSRHTPTTRLLCECEFYTPANYDNDPQMKAVMENFNKQTQQRFQDYDDRMKTTRQKCKERCDKEIQKIILKDKLEKQMAQHLTTLDTKINTDDIPTCICEKSMADKVEKTCLKGTKNLGGIVAPSSGVLGGIAEGALYVWKPEALAAAIKAALEVNTAKIAATANSAGLQAGIDAVIEGIIRVFDVTTLGNKALKSFITANNYTDSPRITSYIHSQYQTTCLTLGSENKALCFLVDNVTSSPGKPVSATNVIGANVRKIVAGAEKAAKAEAAATEAAENAAIEAAQEKAMEAASTQLYNAIGYSVLAILIIVLIMVIIYLILRYRRKKKMKKKLQYIKLLEE</sequence>
<proteinExistence type="predicted"/>
<dbReference type="InterPro" id="IPR011992">
    <property type="entry name" value="EF-hand-dom_pair"/>
</dbReference>
<keyword evidence="1" id="KW-0812">Transmembrane</keyword>
<dbReference type="Proteomes" id="UP000240500">
    <property type="component" value="Unassembled WGS sequence"/>
</dbReference>
<feature type="transmembrane region" description="Helical" evidence="1">
    <location>
        <begin position="327"/>
        <end position="349"/>
    </location>
</feature>
<dbReference type="NCBIfam" id="TIGR01477">
    <property type="entry name" value="RIFIN"/>
    <property type="match status" value="1"/>
</dbReference>
<dbReference type="VEuPathDB" id="PlasmoDB:PRCDC_0046100"/>
<dbReference type="Pfam" id="PF02009">
    <property type="entry name" value="RIFIN"/>
    <property type="match status" value="1"/>
</dbReference>
<evidence type="ECO:0000313" key="3">
    <source>
        <dbReference type="EMBL" id="SOV84195.1"/>
    </source>
</evidence>
<dbReference type="InterPro" id="IPR006373">
    <property type="entry name" value="VSA_Rifin"/>
</dbReference>
<evidence type="ECO:0000313" key="4">
    <source>
        <dbReference type="Proteomes" id="UP000240500"/>
    </source>
</evidence>
<protein>
    <submittedName>
        <fullName evidence="3">Rifin PIR protein, putative</fullName>
    </submittedName>
</protein>
<keyword evidence="1" id="KW-0472">Membrane</keyword>
<name>A0A2P9DT61_PLARE</name>
<dbReference type="OrthoDB" id="10498789at2759"/>
<evidence type="ECO:0000256" key="1">
    <source>
        <dbReference type="SAM" id="Phobius"/>
    </source>
</evidence>
<dbReference type="VEuPathDB" id="PlasmoDB:PRG01_0040400"/>
<feature type="chain" id="PRO_5015156842" evidence="2">
    <location>
        <begin position="20"/>
        <end position="369"/>
    </location>
</feature>
<gene>
    <name evidence="3" type="ORF">PRG01_0040400</name>
</gene>
<reference evidence="3 4" key="1">
    <citation type="submission" date="2016-09" db="EMBL/GenBank/DDBJ databases">
        <authorList>
            <consortium name="Pathogen Informatics"/>
        </authorList>
    </citation>
    <scope>NUCLEOTIDE SEQUENCE [LARGE SCALE GENOMIC DNA]</scope>
</reference>
<organism evidence="3 4">
    <name type="scientific">Plasmodium reichenowi</name>
    <dbReference type="NCBI Taxonomy" id="5854"/>
    <lineage>
        <taxon>Eukaryota</taxon>
        <taxon>Sar</taxon>
        <taxon>Alveolata</taxon>
        <taxon>Apicomplexa</taxon>
        <taxon>Aconoidasida</taxon>
        <taxon>Haemosporida</taxon>
        <taxon>Plasmodiidae</taxon>
        <taxon>Plasmodium</taxon>
        <taxon>Plasmodium (Laverania)</taxon>
    </lineage>
</organism>
<dbReference type="AlphaFoldDB" id="A0A2P9DT61"/>
<dbReference type="EMBL" id="OFAE01000030">
    <property type="protein sequence ID" value="SOV84195.1"/>
    <property type="molecule type" value="Genomic_DNA"/>
</dbReference>